<dbReference type="InterPro" id="IPR008928">
    <property type="entry name" value="6-hairpin_glycosidase_sf"/>
</dbReference>
<dbReference type="InterPro" id="IPR014718">
    <property type="entry name" value="GH-type_carb-bd"/>
</dbReference>
<evidence type="ECO:0000313" key="7">
    <source>
        <dbReference type="EMBL" id="SEM54653.1"/>
    </source>
</evidence>
<dbReference type="InterPro" id="IPR041371">
    <property type="entry name" value="GH92_N"/>
</dbReference>
<dbReference type="InterPro" id="IPR006558">
    <property type="entry name" value="LamG-like"/>
</dbReference>
<dbReference type="GO" id="GO:0004553">
    <property type="term" value="F:hydrolase activity, hydrolyzing O-glycosyl compounds"/>
    <property type="evidence" value="ECO:0007669"/>
    <property type="project" value="UniProtKB-ARBA"/>
</dbReference>
<evidence type="ECO:0000313" key="8">
    <source>
        <dbReference type="Proteomes" id="UP000198984"/>
    </source>
</evidence>
<dbReference type="NCBIfam" id="TIGR01180">
    <property type="entry name" value="aman2_put"/>
    <property type="match status" value="1"/>
</dbReference>
<dbReference type="Gene3D" id="2.60.120.200">
    <property type="match status" value="1"/>
</dbReference>
<dbReference type="SUPFAM" id="SSF49899">
    <property type="entry name" value="Concanavalin A-like lectins/glucanases"/>
    <property type="match status" value="1"/>
</dbReference>
<evidence type="ECO:0000256" key="3">
    <source>
        <dbReference type="ARBA" id="ARBA00022729"/>
    </source>
</evidence>
<dbReference type="Gene3D" id="1.20.1050.60">
    <property type="entry name" value="alpha-1,2-mannosidase"/>
    <property type="match status" value="1"/>
</dbReference>
<dbReference type="PANTHER" id="PTHR12143:SF43">
    <property type="entry name" value="PUTATIVE-RELATED"/>
    <property type="match status" value="1"/>
</dbReference>
<dbReference type="InterPro" id="IPR013783">
    <property type="entry name" value="Ig-like_fold"/>
</dbReference>
<dbReference type="SMART" id="SM00560">
    <property type="entry name" value="LamGL"/>
    <property type="match status" value="1"/>
</dbReference>
<dbReference type="RefSeq" id="WP_089915837.1">
    <property type="nucleotide sequence ID" value="NZ_FOBB01000005.1"/>
</dbReference>
<dbReference type="EMBL" id="FOBB01000005">
    <property type="protein sequence ID" value="SEM54653.1"/>
    <property type="molecule type" value="Genomic_DNA"/>
</dbReference>
<dbReference type="Pfam" id="PF07971">
    <property type="entry name" value="Glyco_hydro_92"/>
    <property type="match status" value="1"/>
</dbReference>
<keyword evidence="4" id="KW-0106">Calcium</keyword>
<comment type="subunit">
    <text evidence="2">Monomer.</text>
</comment>
<dbReference type="Pfam" id="PF17678">
    <property type="entry name" value="Glyco_hydro_92N"/>
    <property type="match status" value="1"/>
</dbReference>
<protein>
    <submittedName>
        <fullName evidence="7">Alpha-1,2-mannosidase, putative</fullName>
    </submittedName>
</protein>
<dbReference type="Gene3D" id="3.30.2080.10">
    <property type="entry name" value="GH92 mannosidase domain"/>
    <property type="match status" value="1"/>
</dbReference>
<dbReference type="PANTHER" id="PTHR12143">
    <property type="entry name" value="PEPTIDE N-GLYCANASE PNGASE -RELATED"/>
    <property type="match status" value="1"/>
</dbReference>
<feature type="domain" description="LamG-like jellyroll fold" evidence="6">
    <location>
        <begin position="922"/>
        <end position="1053"/>
    </location>
</feature>
<evidence type="ECO:0000256" key="1">
    <source>
        <dbReference type="ARBA" id="ARBA00001913"/>
    </source>
</evidence>
<dbReference type="OrthoDB" id="9804511at2"/>
<dbReference type="AlphaFoldDB" id="A0A1H7Z8U9"/>
<dbReference type="GO" id="GO:0005975">
    <property type="term" value="P:carbohydrate metabolic process"/>
    <property type="evidence" value="ECO:0007669"/>
    <property type="project" value="InterPro"/>
</dbReference>
<evidence type="ECO:0000256" key="2">
    <source>
        <dbReference type="ARBA" id="ARBA00011245"/>
    </source>
</evidence>
<comment type="cofactor">
    <cofactor evidence="1">
        <name>Ca(2+)</name>
        <dbReference type="ChEBI" id="CHEBI:29108"/>
    </cofactor>
</comment>
<dbReference type="STRING" id="573321.SAMN04488505_1052"/>
<dbReference type="Gene3D" id="1.20.1610.10">
    <property type="entry name" value="alpha-1,2-mannosidases domains"/>
    <property type="match status" value="1"/>
</dbReference>
<name>A0A1H7Z8U9_9BACT</name>
<keyword evidence="3" id="KW-0732">Signal</keyword>
<reference evidence="7 8" key="1">
    <citation type="submission" date="2016-10" db="EMBL/GenBank/DDBJ databases">
        <authorList>
            <person name="de Groot N.N."/>
        </authorList>
    </citation>
    <scope>NUCLEOTIDE SEQUENCE [LARGE SCALE GENOMIC DNA]</scope>
    <source>
        <strain evidence="7 8">DSM 21039</strain>
    </source>
</reference>
<evidence type="ECO:0000256" key="4">
    <source>
        <dbReference type="ARBA" id="ARBA00022837"/>
    </source>
</evidence>
<gene>
    <name evidence="7" type="ORF">SAMN04488505_1052</name>
</gene>
<dbReference type="GO" id="GO:0000224">
    <property type="term" value="F:peptide-N4-(N-acetyl-beta-glucosaminyl)asparagine amidase activity"/>
    <property type="evidence" value="ECO:0007669"/>
    <property type="project" value="TreeGrafter"/>
</dbReference>
<accession>A0A1H7Z8U9</accession>
<keyword evidence="5" id="KW-1015">Disulfide bond</keyword>
<evidence type="ECO:0000259" key="6">
    <source>
        <dbReference type="SMART" id="SM00560"/>
    </source>
</evidence>
<dbReference type="GO" id="GO:0030246">
    <property type="term" value="F:carbohydrate binding"/>
    <property type="evidence" value="ECO:0007669"/>
    <property type="project" value="InterPro"/>
</dbReference>
<dbReference type="GO" id="GO:0005829">
    <property type="term" value="C:cytosol"/>
    <property type="evidence" value="ECO:0007669"/>
    <property type="project" value="TreeGrafter"/>
</dbReference>
<dbReference type="Proteomes" id="UP000198984">
    <property type="component" value="Unassembled WGS sequence"/>
</dbReference>
<dbReference type="InterPro" id="IPR012939">
    <property type="entry name" value="Glyco_hydro_92"/>
</dbReference>
<evidence type="ECO:0000256" key="5">
    <source>
        <dbReference type="ARBA" id="ARBA00023157"/>
    </source>
</evidence>
<dbReference type="Gene3D" id="2.70.98.10">
    <property type="match status" value="1"/>
</dbReference>
<sequence>MSLPAGNRYLLAILFLLVINGSYAQTKDPIAYVDPFIGTAKSSVLTKWGSEGGTYPGAAAPWGNMQLTPETRVSGARGYDYSDTSIYYFSCLRHHSGFPGGSAGQLFIMPVNSNDSFQLGTYHRRFSHAGEKASPGYYRVLFPDNNTLVEATATTRTGLFRFTFAPGVIPQLFIGDGRHFNTVTRFDLAYTHKKAVEGGTLFTFAAAAAGPTTLILKLSTSTVGQESAARNIAVELDSAFDRIHARTHAAWAKALSVVEVKDSDEAHKTVFYTALYHALLMPWIISDTDGGYRGADGNIYPVSGAAQYGGFSPWDTFRSLHPLLCLLFPSVQRDMVLSMLDVYQQTGHLPVESMTGNHAVPIITDTYLKGIPGIDSKLAYKALQKSHADTPFLQPDLAVYQQQGYIPYTLPESVTRTVEYAYDDWALAQFAEKVMHRSGDAAAYLQRSYAYQNLFHAGEMFMLPRAGDDYKLQPGTTGYKEGDAWIYSYFVPQHPQDLINLMGGRQLFTQRLDAALTNGQIIFDNETVFHVPWLFNEAGAAPYTQKWIHDILYHRFAPTPGGLPGNDDLGSTSSWYVFSALGLYSTCPGKPEYSIGAPLFQSVKLHLENGKTFTIKRSTAPGAYIRSVSLNKQPYGHIHLPHAQVIAGGEMVFNTATAPVQQWPLQDSLTGEQPDLQLKEYHLSANKVIPHELFYLHFTLGNNGSIGTKQVQVLVNGQAYAYKNCLVNKGASVTDSIPLRLYKTGTASITLKGLPAKAVTVIKPQTPYPALPEVQQLAIQALVQKGDTQRLTFTVQNIGGEARSFQLPIRLQDSVINTLKLTLQPGQQKNITQQFIAKQAGWQQLQAGDVKEKFRVHTTPLETLLLDLQFQKTDSLVTDHSGFNNHGRIISTQAATDTAGLLLGKQCYVEVPNARSLDVMGNTITMMAWVYPVASGDNGLTDVFTKGDAHVLQVAGNKDLTFFAGGWGRGDVSAPLPENWLGRWHHIAGVCDGTSLRIYIDGVLKATTQLDAPVNLSITNKWTLGRNEEFPNARIFNGYMDHVKVFAAALTTPEIIKVMETAPRLRGMQ</sequence>
<dbReference type="InterPro" id="IPR050883">
    <property type="entry name" value="PNGase"/>
</dbReference>
<organism evidence="7 8">
    <name type="scientific">Chitinophaga rupis</name>
    <dbReference type="NCBI Taxonomy" id="573321"/>
    <lineage>
        <taxon>Bacteria</taxon>
        <taxon>Pseudomonadati</taxon>
        <taxon>Bacteroidota</taxon>
        <taxon>Chitinophagia</taxon>
        <taxon>Chitinophagales</taxon>
        <taxon>Chitinophagaceae</taxon>
        <taxon>Chitinophaga</taxon>
    </lineage>
</organism>
<keyword evidence="8" id="KW-1185">Reference proteome</keyword>
<dbReference type="Pfam" id="PF13385">
    <property type="entry name" value="Laminin_G_3"/>
    <property type="match status" value="1"/>
</dbReference>
<proteinExistence type="predicted"/>
<dbReference type="Gene3D" id="2.60.40.10">
    <property type="entry name" value="Immunoglobulins"/>
    <property type="match status" value="1"/>
</dbReference>
<dbReference type="InterPro" id="IPR005887">
    <property type="entry name" value="GH92_a_mannosidase_put"/>
</dbReference>
<dbReference type="GO" id="GO:0006516">
    <property type="term" value="P:glycoprotein catabolic process"/>
    <property type="evidence" value="ECO:0007669"/>
    <property type="project" value="TreeGrafter"/>
</dbReference>
<dbReference type="InterPro" id="IPR013320">
    <property type="entry name" value="ConA-like_dom_sf"/>
</dbReference>
<dbReference type="SUPFAM" id="SSF48208">
    <property type="entry name" value="Six-hairpin glycosidases"/>
    <property type="match status" value="1"/>
</dbReference>